<dbReference type="AlphaFoldDB" id="A0AAW2GCX6"/>
<evidence type="ECO:0000313" key="2">
    <source>
        <dbReference type="Proteomes" id="UP001430953"/>
    </source>
</evidence>
<dbReference type="EMBL" id="JADYXP020000005">
    <property type="protein sequence ID" value="KAL0124709.1"/>
    <property type="molecule type" value="Genomic_DNA"/>
</dbReference>
<sequence length="84" mass="9679">MGREGTDKTKGTTLTLLEKKETSYQGRLYNIEKRRNKKKTKEKKSLAEAVAASLSFGFVRFAPAPREREPRVNLFSDEVDEERD</sequence>
<gene>
    <name evidence="1" type="ORF">PUN28_006516</name>
</gene>
<organism evidence="1 2">
    <name type="scientific">Cardiocondyla obscurior</name>
    <dbReference type="NCBI Taxonomy" id="286306"/>
    <lineage>
        <taxon>Eukaryota</taxon>
        <taxon>Metazoa</taxon>
        <taxon>Ecdysozoa</taxon>
        <taxon>Arthropoda</taxon>
        <taxon>Hexapoda</taxon>
        <taxon>Insecta</taxon>
        <taxon>Pterygota</taxon>
        <taxon>Neoptera</taxon>
        <taxon>Endopterygota</taxon>
        <taxon>Hymenoptera</taxon>
        <taxon>Apocrita</taxon>
        <taxon>Aculeata</taxon>
        <taxon>Formicoidea</taxon>
        <taxon>Formicidae</taxon>
        <taxon>Myrmicinae</taxon>
        <taxon>Cardiocondyla</taxon>
    </lineage>
</organism>
<protein>
    <submittedName>
        <fullName evidence="1">Uncharacterized protein</fullName>
    </submittedName>
</protein>
<proteinExistence type="predicted"/>
<name>A0AAW2GCX6_9HYME</name>
<keyword evidence="2" id="KW-1185">Reference proteome</keyword>
<comment type="caution">
    <text evidence="1">The sequence shown here is derived from an EMBL/GenBank/DDBJ whole genome shotgun (WGS) entry which is preliminary data.</text>
</comment>
<evidence type="ECO:0000313" key="1">
    <source>
        <dbReference type="EMBL" id="KAL0124709.1"/>
    </source>
</evidence>
<dbReference type="Proteomes" id="UP001430953">
    <property type="component" value="Unassembled WGS sequence"/>
</dbReference>
<reference evidence="1 2" key="1">
    <citation type="submission" date="2023-03" db="EMBL/GenBank/DDBJ databases">
        <title>High recombination rates correlate with genetic variation in Cardiocondyla obscurior ants.</title>
        <authorList>
            <person name="Errbii M."/>
        </authorList>
    </citation>
    <scope>NUCLEOTIDE SEQUENCE [LARGE SCALE GENOMIC DNA]</scope>
    <source>
        <strain evidence="1">Alpha-2009</strain>
        <tissue evidence="1">Whole body</tissue>
    </source>
</reference>
<accession>A0AAW2GCX6</accession>